<protein>
    <submittedName>
        <fullName evidence="3">Glucoamylase</fullName>
    </submittedName>
</protein>
<dbReference type="SUPFAM" id="SSF48208">
    <property type="entry name" value="Six-hairpin glycosidases"/>
    <property type="match status" value="1"/>
</dbReference>
<name>A0A2A8CYM3_9BACT</name>
<keyword evidence="4" id="KW-1185">Reference proteome</keyword>
<dbReference type="PANTHER" id="PTHR31616:SF0">
    <property type="entry name" value="GLUCAN 1,4-ALPHA-GLUCOSIDASE"/>
    <property type="match status" value="1"/>
</dbReference>
<dbReference type="InterPro" id="IPR008928">
    <property type="entry name" value="6-hairpin_glycosidase_sf"/>
</dbReference>
<dbReference type="InterPro" id="IPR012341">
    <property type="entry name" value="6hp_glycosidase-like_sf"/>
</dbReference>
<dbReference type="Pfam" id="PF19291">
    <property type="entry name" value="TREH_N"/>
    <property type="match status" value="1"/>
</dbReference>
<dbReference type="GO" id="GO:0004553">
    <property type="term" value="F:hydrolase activity, hydrolyzing O-glycosyl compounds"/>
    <property type="evidence" value="ECO:0007669"/>
    <property type="project" value="UniProtKB-ARBA"/>
</dbReference>
<dbReference type="OrthoDB" id="3902805at2"/>
<dbReference type="Pfam" id="PF00723">
    <property type="entry name" value="Glyco_hydro_15"/>
    <property type="match status" value="1"/>
</dbReference>
<feature type="domain" description="Trehalase-like N-terminal" evidence="2">
    <location>
        <begin position="5"/>
        <end position="181"/>
    </location>
</feature>
<dbReference type="PANTHER" id="PTHR31616">
    <property type="entry name" value="TREHALASE"/>
    <property type="match status" value="1"/>
</dbReference>
<reference evidence="3 4" key="1">
    <citation type="submission" date="2017-10" db="EMBL/GenBank/DDBJ databases">
        <title>Draft genome of Longibacter Salinarum.</title>
        <authorList>
            <person name="Goh K.M."/>
            <person name="Shamsir M.S."/>
            <person name="Lim S.W."/>
        </authorList>
    </citation>
    <scope>NUCLEOTIDE SEQUENCE [LARGE SCALE GENOMIC DNA]</scope>
    <source>
        <strain evidence="3 4">KCTC 52045</strain>
    </source>
</reference>
<dbReference type="InterPro" id="IPR045582">
    <property type="entry name" value="Trehalase-like_N"/>
</dbReference>
<dbReference type="Proteomes" id="UP000220102">
    <property type="component" value="Unassembled WGS sequence"/>
</dbReference>
<comment type="caution">
    <text evidence="3">The sequence shown here is derived from an EMBL/GenBank/DDBJ whole genome shotgun (WGS) entry which is preliminary data.</text>
</comment>
<sequence length="615" mass="70083">MSYLPIEDYGLIGNMHTAALVGQNGAIDWMCWPNFDDPSVFAGILDDKKGGTFQIAPEENDVTQRHMYWPDSNVLITRFLSDDGVAEIVDYMPPDLDPGNPGYQTLIRRVEVIRGKMTMEMTCHPAFDYARADHTLTIHDTQVRNGGAQFDGQTQRIGLDATVPLKAEGDAAKATFEMSAGDRNHFVLYPTTHGPSRAGAFSAERENDLFVHTLTYWRDWISQCTYDGRWRDEVYRSALVLKLMTHDPTGAMIASPTMSLPESIGSVRNWDYRYTWLRDAAFTVYGLLRIGFTDEAEGFMEWISERCHDCDPGAPLNIMYNIYGETDLDEITLDHLDGYRGSRPVRLGNEASNQLQLDIYGELMDAVYLANKYQAPISYDFWTSLRDILNWLTENYDQPDDGIWEVRSERKHFVYSKLMCWVAFDRGIRLAEKRSFPADLDTWRTCRDNIYKEVMERGWNEERQAFTQHYGSDALDASHLIMPLVFFMAPNDPRMTKTLDAIMEPPMDGGLRSDSLVYRYDQSKVDDGLPGLEGTFNMCTFWLVEALTRAGRTDPERLQQARLTFEKMLGYANPLGLYAEETGPRGEALGNFPQAFTHLSLISAAFNLDRTLNGK</sequence>
<gene>
    <name evidence="3" type="ORF">CRI94_06450</name>
</gene>
<dbReference type="GO" id="GO:0005975">
    <property type="term" value="P:carbohydrate metabolic process"/>
    <property type="evidence" value="ECO:0007669"/>
    <property type="project" value="InterPro"/>
</dbReference>
<dbReference type="InterPro" id="IPR011613">
    <property type="entry name" value="GH15-like"/>
</dbReference>
<dbReference type="RefSeq" id="WP_098074874.1">
    <property type="nucleotide sequence ID" value="NZ_PDEQ01000003.1"/>
</dbReference>
<organism evidence="3 4">
    <name type="scientific">Longibacter salinarum</name>
    <dbReference type="NCBI Taxonomy" id="1850348"/>
    <lineage>
        <taxon>Bacteria</taxon>
        <taxon>Pseudomonadati</taxon>
        <taxon>Rhodothermota</taxon>
        <taxon>Rhodothermia</taxon>
        <taxon>Rhodothermales</taxon>
        <taxon>Salisaetaceae</taxon>
        <taxon>Longibacter</taxon>
    </lineage>
</organism>
<dbReference type="AlphaFoldDB" id="A0A2A8CYM3"/>
<feature type="domain" description="GH15-like" evidence="1">
    <location>
        <begin position="231"/>
        <end position="605"/>
    </location>
</feature>
<evidence type="ECO:0000259" key="2">
    <source>
        <dbReference type="Pfam" id="PF19291"/>
    </source>
</evidence>
<evidence type="ECO:0000313" key="4">
    <source>
        <dbReference type="Proteomes" id="UP000220102"/>
    </source>
</evidence>
<dbReference type="Gene3D" id="1.50.10.10">
    <property type="match status" value="1"/>
</dbReference>
<accession>A0A2A8CYM3</accession>
<evidence type="ECO:0000313" key="3">
    <source>
        <dbReference type="EMBL" id="PEN13711.1"/>
    </source>
</evidence>
<proteinExistence type="predicted"/>
<evidence type="ECO:0000259" key="1">
    <source>
        <dbReference type="Pfam" id="PF00723"/>
    </source>
</evidence>
<dbReference type="EMBL" id="PDEQ01000003">
    <property type="protein sequence ID" value="PEN13711.1"/>
    <property type="molecule type" value="Genomic_DNA"/>
</dbReference>